<evidence type="ECO:0000313" key="1">
    <source>
        <dbReference type="EMBL" id="EET87287.1"/>
    </source>
</evidence>
<comment type="caution">
    <text evidence="1">The sequence shown here is derived from an EMBL/GenBank/DDBJ whole genome shotgun (WGS) entry which is preliminary data.</text>
</comment>
<proteinExistence type="predicted"/>
<keyword evidence="2" id="KW-1185">Reference proteome</keyword>
<evidence type="ECO:0000313" key="2">
    <source>
        <dbReference type="Proteomes" id="UP000004198"/>
    </source>
</evidence>
<reference evidence="1 2" key="1">
    <citation type="submission" date="2009-06" db="EMBL/GenBank/DDBJ databases">
        <title>The draft genome of Clostridium carboxidivorans P7.</title>
        <authorList>
            <consortium name="US DOE Joint Genome Institute (JGI-PGF)"/>
            <person name="Lucas S."/>
            <person name="Copeland A."/>
            <person name="Lapidus A."/>
            <person name="Glavina del Rio T."/>
            <person name="Tice H."/>
            <person name="Bruce D."/>
            <person name="Goodwin L."/>
            <person name="Pitluck S."/>
            <person name="Larimer F."/>
            <person name="Land M.L."/>
            <person name="Hauser L."/>
            <person name="Hemme C.L."/>
        </authorList>
    </citation>
    <scope>NUCLEOTIDE SEQUENCE [LARGE SCALE GENOMIC DNA]</scope>
    <source>
        <strain evidence="1 2">P7</strain>
    </source>
</reference>
<protein>
    <submittedName>
        <fullName evidence="1">Putative metalloprotease</fullName>
    </submittedName>
</protein>
<gene>
    <name evidence="1" type="ORF">CcarbDRAFT_2255</name>
</gene>
<sequence>MIFIDNRQNKIEISDEIEKNIVSIIEYALQEEKVNIPCEVSVIFVDNEKNKRNK</sequence>
<dbReference type="EMBL" id="ACVI01000033">
    <property type="protein sequence ID" value="EET87287.1"/>
    <property type="molecule type" value="Genomic_DNA"/>
</dbReference>
<keyword evidence="1" id="KW-0482">Metalloprotease</keyword>
<dbReference type="AlphaFoldDB" id="C6PTY8"/>
<dbReference type="eggNOG" id="COG0319">
    <property type="taxonomic scope" value="Bacteria"/>
</dbReference>
<dbReference type="GO" id="GO:0006508">
    <property type="term" value="P:proteolysis"/>
    <property type="evidence" value="ECO:0007669"/>
    <property type="project" value="UniProtKB-KW"/>
</dbReference>
<keyword evidence="1" id="KW-0645">Protease</keyword>
<dbReference type="Proteomes" id="UP000004198">
    <property type="component" value="Unassembled WGS sequence"/>
</dbReference>
<dbReference type="GO" id="GO:0008237">
    <property type="term" value="F:metallopeptidase activity"/>
    <property type="evidence" value="ECO:0007669"/>
    <property type="project" value="UniProtKB-KW"/>
</dbReference>
<keyword evidence="1" id="KW-0378">Hydrolase</keyword>
<name>C6PTY8_9CLOT</name>
<organism evidence="1 2">
    <name type="scientific">Clostridium carboxidivorans P7</name>
    <dbReference type="NCBI Taxonomy" id="536227"/>
    <lineage>
        <taxon>Bacteria</taxon>
        <taxon>Bacillati</taxon>
        <taxon>Bacillota</taxon>
        <taxon>Clostridia</taxon>
        <taxon>Eubacteriales</taxon>
        <taxon>Clostridiaceae</taxon>
        <taxon>Clostridium</taxon>
    </lineage>
</organism>
<accession>C6PTY8</accession>